<evidence type="ECO:0000256" key="3">
    <source>
        <dbReference type="SAM" id="Phobius"/>
    </source>
</evidence>
<dbReference type="Proteomes" id="UP000035996">
    <property type="component" value="Unassembled WGS sequence"/>
</dbReference>
<dbReference type="GO" id="GO:0004190">
    <property type="term" value="F:aspartic-type endopeptidase activity"/>
    <property type="evidence" value="ECO:0007669"/>
    <property type="project" value="UniProtKB-KW"/>
</dbReference>
<dbReference type="STRING" id="157733.AB986_05655"/>
<dbReference type="InterPro" id="IPR005081">
    <property type="entry name" value="SpoIIGA"/>
</dbReference>
<evidence type="ECO:0000313" key="5">
    <source>
        <dbReference type="Proteomes" id="UP000035996"/>
    </source>
</evidence>
<dbReference type="AlphaFoldDB" id="A0A0J6CR25"/>
<dbReference type="EMBL" id="LELK01000001">
    <property type="protein sequence ID" value="KMM38756.1"/>
    <property type="molecule type" value="Genomic_DNA"/>
</dbReference>
<keyword evidence="1" id="KW-0645">Protease</keyword>
<dbReference type="RefSeq" id="WP_048309883.1">
    <property type="nucleotide sequence ID" value="NZ_CP119526.1"/>
</dbReference>
<keyword evidence="3" id="KW-0812">Transmembrane</keyword>
<comment type="subunit">
    <text evidence="1">Self-associates. Interacts with SigE. Interacts with SpoIIR.</text>
</comment>
<gene>
    <name evidence="4" type="ORF">AB986_05655</name>
</gene>
<dbReference type="GO" id="GO:0005886">
    <property type="term" value="C:plasma membrane"/>
    <property type="evidence" value="ECO:0007669"/>
    <property type="project" value="UniProtKB-SubCell"/>
</dbReference>
<organism evidence="4 5">
    <name type="scientific">Guptibacillus hwajinpoensis</name>
    <dbReference type="NCBI Taxonomy" id="208199"/>
    <lineage>
        <taxon>Bacteria</taxon>
        <taxon>Bacillati</taxon>
        <taxon>Bacillota</taxon>
        <taxon>Bacilli</taxon>
        <taxon>Bacillales</taxon>
        <taxon>Guptibacillaceae</taxon>
        <taxon>Guptibacillus</taxon>
    </lineage>
</organism>
<feature type="transmembrane region" description="Helical" evidence="3">
    <location>
        <begin position="130"/>
        <end position="147"/>
    </location>
</feature>
<keyword evidence="5" id="KW-1185">Reference proteome</keyword>
<keyword evidence="1 3" id="KW-0472">Membrane</keyword>
<dbReference type="GO" id="GO:0030435">
    <property type="term" value="P:sporulation resulting in formation of a cellular spore"/>
    <property type="evidence" value="ECO:0007669"/>
    <property type="project" value="UniProtKB-KW"/>
</dbReference>
<dbReference type="GO" id="GO:0006508">
    <property type="term" value="P:proteolysis"/>
    <property type="evidence" value="ECO:0007669"/>
    <property type="project" value="UniProtKB-KW"/>
</dbReference>
<accession>A0A0J6CR25</accession>
<keyword evidence="1" id="KW-0749">Sporulation</keyword>
<protein>
    <recommendedName>
        <fullName evidence="1">Sporulation sigma-E factor-processing peptidase</fullName>
        <ecNumber evidence="1">3.4.23.-</ecNumber>
    </recommendedName>
    <alternativeName>
        <fullName evidence="1">Membrane-associated aspartic protease</fullName>
    </alternativeName>
    <alternativeName>
        <fullName evidence="1">Stage II sporulation protein GA</fullName>
    </alternativeName>
</protein>
<feature type="transmembrane region" description="Helical" evidence="3">
    <location>
        <begin position="6"/>
        <end position="27"/>
    </location>
</feature>
<keyword evidence="3" id="KW-1133">Transmembrane helix</keyword>
<evidence type="ECO:0000256" key="2">
    <source>
        <dbReference type="PIRSR" id="PIRSR018571-1"/>
    </source>
</evidence>
<keyword evidence="1" id="KW-1003">Cell membrane</keyword>
<comment type="caution">
    <text evidence="4">The sequence shown here is derived from an EMBL/GenBank/DDBJ whole genome shotgun (WGS) entry which is preliminary data.</text>
</comment>
<dbReference type="GO" id="GO:0030436">
    <property type="term" value="P:asexual sporulation"/>
    <property type="evidence" value="ECO:0007669"/>
    <property type="project" value="InterPro"/>
</dbReference>
<feature type="transmembrane region" description="Helical" evidence="3">
    <location>
        <begin position="36"/>
        <end position="59"/>
    </location>
</feature>
<dbReference type="NCBIfam" id="TIGR02854">
    <property type="entry name" value="spore_II_GA"/>
    <property type="match status" value="1"/>
</dbReference>
<dbReference type="OrthoDB" id="2690199at2"/>
<feature type="transmembrane region" description="Helical" evidence="3">
    <location>
        <begin position="65"/>
        <end position="81"/>
    </location>
</feature>
<evidence type="ECO:0000256" key="1">
    <source>
        <dbReference type="PIRNR" id="PIRNR018571"/>
    </source>
</evidence>
<keyword evidence="1" id="KW-0378">Hydrolase</keyword>
<reference evidence="4" key="1">
    <citation type="submission" date="2015-06" db="EMBL/GenBank/DDBJ databases">
        <authorList>
            <person name="Liu B."/>
            <person name="Wang J."/>
            <person name="Zhu Y."/>
            <person name="Liu G."/>
            <person name="Chen Q."/>
            <person name="Zheng C."/>
            <person name="Che J."/>
            <person name="Ge C."/>
            <person name="Shi H."/>
            <person name="Pan Z."/>
            <person name="Liu X."/>
        </authorList>
    </citation>
    <scope>NUCLEOTIDE SEQUENCE [LARGE SCALE GENOMIC DNA]</scope>
    <source>
        <strain evidence="4">DSM 16346</strain>
    </source>
</reference>
<sequence length="305" mass="34663">MAVYLDVIWLLNFCFDYMLLALTALFLKRQVRKRRLAIGALIASFYVLFLFIPVLTFMVNPIIKLLYSLVIVSVTFGFNRFRSFFQCWLLFYFVTFMIGGGMMGAHYFLQQDVTVYNGAVATQGTGFGDPVSWLFVLIGFPSIWWFSKRRVDTLETTKIHYDQLANVVIHIDDHTISAVALIDSGNQLQDPLSGSPVMILDMTVHAEHFPTTFIEKAKNVTDFQEEGEVDKWEHRLRIVPFRAVGQDHQFLCAIKPDEVVISMDDGAITVKKVLVGLSFHTISGEKEYSCILHPKMLTGHKATAS</sequence>
<comment type="function">
    <text evidence="1">Probable aspartic protease that is responsible for the proteolytic cleavage of the RNA polymerase sigma E factor (SigE/spoIIGB) to yield the active peptide in the mother cell during sporulation. Responds to a signal from the forespore that is triggered by the extracellular signal protein SpoIIR.</text>
</comment>
<comment type="similarity">
    <text evidence="1">Belongs to the peptidase U4 family.</text>
</comment>
<evidence type="ECO:0000313" key="4">
    <source>
        <dbReference type="EMBL" id="KMM38756.1"/>
    </source>
</evidence>
<feature type="transmembrane region" description="Helical" evidence="3">
    <location>
        <begin position="88"/>
        <end position="110"/>
    </location>
</feature>
<comment type="subcellular location">
    <subcellularLocation>
        <location evidence="1">Cell membrane</location>
    </subcellularLocation>
</comment>
<dbReference type="PATRIC" id="fig|157733.3.peg.3369"/>
<name>A0A0J6CR25_9BACL</name>
<dbReference type="EC" id="3.4.23.-" evidence="1"/>
<keyword evidence="1" id="KW-0064">Aspartyl protease</keyword>
<feature type="active site" evidence="2">
    <location>
        <position position="183"/>
    </location>
</feature>
<dbReference type="Pfam" id="PF03419">
    <property type="entry name" value="Peptidase_U4"/>
    <property type="match status" value="1"/>
</dbReference>
<proteinExistence type="inferred from homology"/>
<dbReference type="PIRSF" id="PIRSF018571">
    <property type="entry name" value="SpoIIGA"/>
    <property type="match status" value="1"/>
</dbReference>